<comment type="similarity">
    <text evidence="4 10">Belongs to the polysaccharide lyase 3 family.</text>
</comment>
<dbReference type="Gene3D" id="2.60.40.10">
    <property type="entry name" value="Immunoglobulins"/>
    <property type="match status" value="1"/>
</dbReference>
<dbReference type="PANTHER" id="PTHR33407">
    <property type="entry name" value="PECTATE LYASE F-RELATED"/>
    <property type="match status" value="1"/>
</dbReference>
<dbReference type="RefSeq" id="WP_038183089.1">
    <property type="nucleotide sequence ID" value="NZ_AP024903.1"/>
</dbReference>
<keyword evidence="12" id="KW-1185">Reference proteome</keyword>
<evidence type="ECO:0000256" key="9">
    <source>
        <dbReference type="ARBA" id="ARBA00023239"/>
    </source>
</evidence>
<proteinExistence type="inferred from homology"/>
<comment type="subcellular location">
    <subcellularLocation>
        <location evidence="3 10">Secreted</location>
    </subcellularLocation>
</comment>
<keyword evidence="6 10" id="KW-0964">Secreted</keyword>
<name>A0ABU4IWP6_9VIBR</name>
<evidence type="ECO:0000313" key="12">
    <source>
        <dbReference type="Proteomes" id="UP001279860"/>
    </source>
</evidence>
<evidence type="ECO:0000256" key="8">
    <source>
        <dbReference type="ARBA" id="ARBA00022837"/>
    </source>
</evidence>
<organism evidence="11 12">
    <name type="scientific">Vibrio rhizosphaerae</name>
    <dbReference type="NCBI Taxonomy" id="398736"/>
    <lineage>
        <taxon>Bacteria</taxon>
        <taxon>Pseudomonadati</taxon>
        <taxon>Pseudomonadota</taxon>
        <taxon>Gammaproteobacteria</taxon>
        <taxon>Vibrionales</taxon>
        <taxon>Vibrionaceae</taxon>
        <taxon>Vibrio</taxon>
    </lineage>
</organism>
<keyword evidence="7 10" id="KW-0732">Signal</keyword>
<feature type="chain" id="PRO_5044991521" description="Pectate lyase" evidence="10">
    <location>
        <begin position="21"/>
        <end position="350"/>
    </location>
</feature>
<dbReference type="GO" id="GO:0030570">
    <property type="term" value="F:pectate lyase activity"/>
    <property type="evidence" value="ECO:0007669"/>
    <property type="project" value="UniProtKB-EC"/>
</dbReference>
<evidence type="ECO:0000256" key="10">
    <source>
        <dbReference type="RuleBase" id="RU367009"/>
    </source>
</evidence>
<sequence>MIHRATVVLLSLLSCQFALASDMTLMLYQNQNDAQTILSWSSDHDSIVRQEVYRKSTLSDEGERIAVLNPDERTFEDTTADGYTDYYYQVRAVDDQDHVFASNDSSTNASEASYLTTSLAMASSSECYAGAVIKNKTVDCQGKTIGLNCNGDAEGQKAVLTLHNATVKNVRISRTGGADGIHCESGNCTLQNVIWEEICEDAATNNGKKMTIIGGVAHNSANGPGGKPDKVFQHNSKNSTTEIRGNFTLTGEHGKLYRSCGNCTNNGGPRYLSINGVTVNAKIGSIAGMNGNYRDSATIRNLKIKNYKTGKPKVCVEYVGIQKGQGESKKIGEKWNTSACNVSHSDVRKL</sequence>
<gene>
    <name evidence="11" type="ORF">SBX64_14900</name>
</gene>
<dbReference type="InterPro" id="IPR004898">
    <property type="entry name" value="Pectate_lyase_PlyH/PlyE-like"/>
</dbReference>
<evidence type="ECO:0000256" key="7">
    <source>
        <dbReference type="ARBA" id="ARBA00022729"/>
    </source>
</evidence>
<comment type="caution">
    <text evidence="11">The sequence shown here is derived from an EMBL/GenBank/DDBJ whole genome shotgun (WGS) entry which is preliminary data.</text>
</comment>
<evidence type="ECO:0000256" key="3">
    <source>
        <dbReference type="ARBA" id="ARBA00004613"/>
    </source>
</evidence>
<keyword evidence="8 10" id="KW-0106">Calcium</keyword>
<dbReference type="InterPro" id="IPR013783">
    <property type="entry name" value="Ig-like_fold"/>
</dbReference>
<feature type="signal peptide" evidence="10">
    <location>
        <begin position="1"/>
        <end position="20"/>
    </location>
</feature>
<protein>
    <recommendedName>
        <fullName evidence="5 10">Pectate lyase</fullName>
        <ecNumber evidence="5 10">4.2.2.2</ecNumber>
    </recommendedName>
</protein>
<evidence type="ECO:0000256" key="5">
    <source>
        <dbReference type="ARBA" id="ARBA00012272"/>
    </source>
</evidence>
<evidence type="ECO:0000256" key="4">
    <source>
        <dbReference type="ARBA" id="ARBA00006463"/>
    </source>
</evidence>
<reference evidence="11 12" key="1">
    <citation type="submission" date="2023-11" db="EMBL/GenBank/DDBJ databases">
        <title>Plant-associative lifestyle of Vibrio porteresiae and its evolutionary dynamics.</title>
        <authorList>
            <person name="Rameshkumar N."/>
            <person name="Kirti K."/>
        </authorList>
    </citation>
    <scope>NUCLEOTIDE SEQUENCE [LARGE SCALE GENOMIC DNA]</scope>
    <source>
        <strain evidence="11 12">MSSRF7</strain>
    </source>
</reference>
<keyword evidence="9 10" id="KW-0456">Lyase</keyword>
<evidence type="ECO:0000256" key="2">
    <source>
        <dbReference type="ARBA" id="ARBA00001913"/>
    </source>
</evidence>
<dbReference type="Gene3D" id="2.160.20.10">
    <property type="entry name" value="Single-stranded right-handed beta-helix, Pectin lyase-like"/>
    <property type="match status" value="1"/>
</dbReference>
<comment type="catalytic activity">
    <reaction evidence="1 10">
        <text>Eliminative cleavage of (1-&gt;4)-alpha-D-galacturonan to give oligosaccharides with 4-deoxy-alpha-D-galact-4-enuronosyl groups at their non-reducing ends.</text>
        <dbReference type="EC" id="4.2.2.2"/>
    </reaction>
</comment>
<comment type="function">
    <text evidence="10">Catalyzes the depolymerization of both polygalacturonate and pectins of methyl esterification degree from 22 to 89%, with an endo mode of action. In contrast to the majority of pectate lyases, displays high activity on highly methylated pectins.</text>
</comment>
<evidence type="ECO:0000313" key="11">
    <source>
        <dbReference type="EMBL" id="MDW6093825.1"/>
    </source>
</evidence>
<evidence type="ECO:0000256" key="6">
    <source>
        <dbReference type="ARBA" id="ARBA00022525"/>
    </source>
</evidence>
<dbReference type="Pfam" id="PF03211">
    <property type="entry name" value="Pectate_lyase"/>
    <property type="match status" value="1"/>
</dbReference>
<dbReference type="PROSITE" id="PS51257">
    <property type="entry name" value="PROKAR_LIPOPROTEIN"/>
    <property type="match status" value="1"/>
</dbReference>
<dbReference type="EC" id="4.2.2.2" evidence="5 10"/>
<dbReference type="InterPro" id="IPR012334">
    <property type="entry name" value="Pectin_lyas_fold"/>
</dbReference>
<evidence type="ECO:0000256" key="1">
    <source>
        <dbReference type="ARBA" id="ARBA00000695"/>
    </source>
</evidence>
<dbReference type="Proteomes" id="UP001279860">
    <property type="component" value="Unassembled WGS sequence"/>
</dbReference>
<comment type="cofactor">
    <cofactor evidence="2 10">
        <name>Ca(2+)</name>
        <dbReference type="ChEBI" id="CHEBI:29108"/>
    </cofactor>
</comment>
<dbReference type="SUPFAM" id="SSF51126">
    <property type="entry name" value="Pectin lyase-like"/>
    <property type="match status" value="1"/>
</dbReference>
<dbReference type="InterPro" id="IPR011050">
    <property type="entry name" value="Pectin_lyase_fold/virulence"/>
</dbReference>
<dbReference type="EMBL" id="JAWRCP010000001">
    <property type="protein sequence ID" value="MDW6093825.1"/>
    <property type="molecule type" value="Genomic_DNA"/>
</dbReference>
<accession>A0ABU4IWP6</accession>
<dbReference type="PANTHER" id="PTHR33407:SF9">
    <property type="entry name" value="PECTATE LYASE F-RELATED"/>
    <property type="match status" value="1"/>
</dbReference>